<gene>
    <name evidence="3" type="ordered locus">syc0367_c</name>
</gene>
<sequence>MTAVPVRSRPLPHSVRRLPLSWGDRRFPVPKTALYGGGLLLLFLWDWQLSLSLTLGAGATLWLYRLQRLDWSRRQQQVQRWLRGRDRRWLLAAGGGGLVSLALYTSSSIWTEEGRPWLAFSNFAETMGLLALAALLVSFVSQQQQRDREGIFDQALATLTAADPLQRLLAVRSLQRLQNQQLLEPGEQRLLQDALLLLLRQETEDSVRELALGLLDRRSDRALMAAATPQPLQLNPRPATESLPAQP</sequence>
<dbReference type="EMBL" id="AP008231">
    <property type="protein sequence ID" value="BAD78557.1"/>
    <property type="molecule type" value="Genomic_DNA"/>
</dbReference>
<evidence type="ECO:0000313" key="4">
    <source>
        <dbReference type="Proteomes" id="UP000001175"/>
    </source>
</evidence>
<evidence type="ECO:0000256" key="2">
    <source>
        <dbReference type="SAM" id="Phobius"/>
    </source>
</evidence>
<feature type="region of interest" description="Disordered" evidence="1">
    <location>
        <begin position="227"/>
        <end position="247"/>
    </location>
</feature>
<name>A0A0H3K5X2_SYNP6</name>
<proteinExistence type="predicted"/>
<dbReference type="eggNOG" id="ENOG5030NQW">
    <property type="taxonomic scope" value="Bacteria"/>
</dbReference>
<feature type="transmembrane region" description="Helical" evidence="2">
    <location>
        <begin position="39"/>
        <end position="64"/>
    </location>
</feature>
<reference evidence="3 4" key="1">
    <citation type="journal article" date="2007" name="Photosyn. Res.">
        <title>Complete nucleotide sequence of the freshwater unicellular cyanobacterium Synechococcus elongatus PCC 6301 chromosome: gene content and organization.</title>
        <authorList>
            <person name="Sugita C."/>
            <person name="Ogata K."/>
            <person name="Shikata M."/>
            <person name="Jikuya H."/>
            <person name="Takano J."/>
            <person name="Furumichi M."/>
            <person name="Kanehisa M."/>
            <person name="Omata T."/>
            <person name="Sugiura M."/>
            <person name="Sugita M."/>
        </authorList>
    </citation>
    <scope>NUCLEOTIDE SEQUENCE [LARGE SCALE GENOMIC DNA]</scope>
    <source>
        <strain evidence="4">ATCC 27144 / PCC 6301 / SAUG 1402/1</strain>
    </source>
</reference>
<evidence type="ECO:0000313" key="3">
    <source>
        <dbReference type="EMBL" id="BAD78557.1"/>
    </source>
</evidence>
<feature type="transmembrane region" description="Helical" evidence="2">
    <location>
        <begin position="117"/>
        <end position="140"/>
    </location>
</feature>
<evidence type="ECO:0000256" key="1">
    <source>
        <dbReference type="SAM" id="MobiDB-lite"/>
    </source>
</evidence>
<dbReference type="Proteomes" id="UP000001175">
    <property type="component" value="Chromosome"/>
</dbReference>
<keyword evidence="2" id="KW-0472">Membrane</keyword>
<dbReference type="KEGG" id="syc:syc0367_c"/>
<organism evidence="3 4">
    <name type="scientific">Synechococcus sp. (strain ATCC 27144 / PCC 6301 / SAUG 1402/1)</name>
    <name type="common">Anacystis nidulans</name>
    <dbReference type="NCBI Taxonomy" id="269084"/>
    <lineage>
        <taxon>Bacteria</taxon>
        <taxon>Bacillati</taxon>
        <taxon>Cyanobacteriota</taxon>
        <taxon>Cyanophyceae</taxon>
        <taxon>Synechococcales</taxon>
        <taxon>Synechococcaceae</taxon>
        <taxon>Synechococcus</taxon>
    </lineage>
</organism>
<keyword evidence="2" id="KW-0812">Transmembrane</keyword>
<protein>
    <submittedName>
        <fullName evidence="3">Uncharacterized protein</fullName>
    </submittedName>
</protein>
<keyword evidence="2" id="KW-1133">Transmembrane helix</keyword>
<dbReference type="AlphaFoldDB" id="A0A0H3K5X2"/>
<accession>A0A0H3K5X2</accession>
<feature type="transmembrane region" description="Helical" evidence="2">
    <location>
        <begin position="89"/>
        <end position="111"/>
    </location>
</feature>